<feature type="region of interest" description="Disordered" evidence="1">
    <location>
        <begin position="1"/>
        <end position="48"/>
    </location>
</feature>
<dbReference type="Proteomes" id="UP000472241">
    <property type="component" value="Unplaced"/>
</dbReference>
<dbReference type="Ensembl" id="ENSLCNT00005014677.1">
    <property type="protein sequence ID" value="ENSLCNP00005013114.1"/>
    <property type="gene ID" value="ENSLCNG00005008637.1"/>
</dbReference>
<evidence type="ECO:0000313" key="3">
    <source>
        <dbReference type="Proteomes" id="UP000472241"/>
    </source>
</evidence>
<dbReference type="AlphaFoldDB" id="A0A667GIB4"/>
<reference evidence="2" key="2">
    <citation type="submission" date="2025-09" db="UniProtKB">
        <authorList>
            <consortium name="Ensembl"/>
        </authorList>
    </citation>
    <scope>IDENTIFICATION</scope>
</reference>
<proteinExistence type="predicted"/>
<protein>
    <submittedName>
        <fullName evidence="2">Uncharacterized protein</fullName>
    </submittedName>
</protein>
<organism evidence="2 3">
    <name type="scientific">Lynx canadensis</name>
    <name type="common">Canada lynx</name>
    <name type="synonym">Felis canadensis</name>
    <dbReference type="NCBI Taxonomy" id="61383"/>
    <lineage>
        <taxon>Eukaryota</taxon>
        <taxon>Metazoa</taxon>
        <taxon>Chordata</taxon>
        <taxon>Craniata</taxon>
        <taxon>Vertebrata</taxon>
        <taxon>Euteleostomi</taxon>
        <taxon>Mammalia</taxon>
        <taxon>Eutheria</taxon>
        <taxon>Laurasiatheria</taxon>
        <taxon>Carnivora</taxon>
        <taxon>Feliformia</taxon>
        <taxon>Felidae</taxon>
        <taxon>Felinae</taxon>
        <taxon>Lynx</taxon>
    </lineage>
</organism>
<sequence>MEENCKGHPASHHAGPLPRSRQNPTCPAPHPDPNSTGRGTDLKVNPHS</sequence>
<accession>A0A667GIB4</accession>
<reference evidence="2" key="1">
    <citation type="submission" date="2025-08" db="UniProtKB">
        <authorList>
            <consortium name="Ensembl"/>
        </authorList>
    </citation>
    <scope>IDENTIFICATION</scope>
</reference>
<name>A0A667GIB4_LYNCA</name>
<keyword evidence="3" id="KW-1185">Reference proteome</keyword>
<evidence type="ECO:0000313" key="2">
    <source>
        <dbReference type="Ensembl" id="ENSLCNP00005013114.1"/>
    </source>
</evidence>
<evidence type="ECO:0000256" key="1">
    <source>
        <dbReference type="SAM" id="MobiDB-lite"/>
    </source>
</evidence>